<reference evidence="4" key="1">
    <citation type="journal article" date="2019" name="Int. J. Syst. Evol. Microbiol.">
        <title>The Global Catalogue of Microorganisms (GCM) 10K type strain sequencing project: providing services to taxonomists for standard genome sequencing and annotation.</title>
        <authorList>
            <consortium name="The Broad Institute Genomics Platform"/>
            <consortium name="The Broad Institute Genome Sequencing Center for Infectious Disease"/>
            <person name="Wu L."/>
            <person name="Ma J."/>
        </authorList>
    </citation>
    <scope>NUCLEOTIDE SEQUENCE [LARGE SCALE GENOMIC DNA]</scope>
    <source>
        <strain evidence="4">CCUG 57113</strain>
    </source>
</reference>
<dbReference type="Gene3D" id="1.10.30.50">
    <property type="match status" value="1"/>
</dbReference>
<dbReference type="CDD" id="cd00085">
    <property type="entry name" value="HNHc"/>
    <property type="match status" value="1"/>
</dbReference>
<keyword evidence="3" id="KW-0378">Hydrolase</keyword>
<keyword evidence="3" id="KW-0255">Endonuclease</keyword>
<feature type="compositionally biased region" description="Basic residues" evidence="1">
    <location>
        <begin position="132"/>
        <end position="142"/>
    </location>
</feature>
<dbReference type="Pfam" id="PF14279">
    <property type="entry name" value="HNH_5"/>
    <property type="match status" value="1"/>
</dbReference>
<evidence type="ECO:0000313" key="3">
    <source>
        <dbReference type="EMBL" id="MFC5470659.1"/>
    </source>
</evidence>
<feature type="domain" description="HNH nuclease" evidence="2">
    <location>
        <begin position="251"/>
        <end position="300"/>
    </location>
</feature>
<dbReference type="SMART" id="SM00507">
    <property type="entry name" value="HNHc"/>
    <property type="match status" value="1"/>
</dbReference>
<dbReference type="InterPro" id="IPR052892">
    <property type="entry name" value="NA-targeting_endonuclease"/>
</dbReference>
<feature type="compositionally biased region" description="Basic residues" evidence="1">
    <location>
        <begin position="82"/>
        <end position="93"/>
    </location>
</feature>
<sequence length="315" mass="35198">MTTDIYVNETETATKTCAICSARKPLSDFLRRSGTRDGVARRRGTCRACRLKQGETSEEMPAEADVVAEVSFPAGSEATEKPKRKRKRRKRGKGGVAPEERSIPEVTGEAEPEIRSETVEGPVEESEAEPPKRKRKRRKRGKAGAASKGPVSLVPIGPSSAPSPKPIKPMRSKHLSARPFVLPMAMSARESTDASGLRPTRLGFIRMRGKTDNGRRWYQEVEPELAITLVKERAAVVVNRHTIRRIYSNKEFRRLILERDEYTCYFCGQYGDTIDHLLPRAKGGHTTPDNCVCACNECNQSKADRDLEEFIGVRE</sequence>
<dbReference type="PANTHER" id="PTHR33877">
    <property type="entry name" value="SLL1193 PROTEIN"/>
    <property type="match status" value="1"/>
</dbReference>
<protein>
    <submittedName>
        <fullName evidence="3">HNH endonuclease</fullName>
    </submittedName>
</protein>
<dbReference type="InterPro" id="IPR029471">
    <property type="entry name" value="HNH_5"/>
</dbReference>
<dbReference type="RefSeq" id="WP_378082804.1">
    <property type="nucleotide sequence ID" value="NZ_JBHSMH010000070.1"/>
</dbReference>
<dbReference type="EMBL" id="JBHSMH010000070">
    <property type="protein sequence ID" value="MFC5470659.1"/>
    <property type="molecule type" value="Genomic_DNA"/>
</dbReference>
<dbReference type="Proteomes" id="UP001596105">
    <property type="component" value="Unassembled WGS sequence"/>
</dbReference>
<organism evidence="3 4">
    <name type="scientific">Cohnella suwonensis</name>
    <dbReference type="NCBI Taxonomy" id="696072"/>
    <lineage>
        <taxon>Bacteria</taxon>
        <taxon>Bacillati</taxon>
        <taxon>Bacillota</taxon>
        <taxon>Bacilli</taxon>
        <taxon>Bacillales</taxon>
        <taxon>Paenibacillaceae</taxon>
        <taxon>Cohnella</taxon>
    </lineage>
</organism>
<keyword evidence="4" id="KW-1185">Reference proteome</keyword>
<dbReference type="InterPro" id="IPR003615">
    <property type="entry name" value="HNH_nuc"/>
</dbReference>
<name>A0ABW0LXW4_9BACL</name>
<keyword evidence="3" id="KW-0540">Nuclease</keyword>
<feature type="region of interest" description="Disordered" evidence="1">
    <location>
        <begin position="53"/>
        <end position="171"/>
    </location>
</feature>
<feature type="compositionally biased region" description="Low complexity" evidence="1">
    <location>
        <begin position="143"/>
        <end position="160"/>
    </location>
</feature>
<evidence type="ECO:0000259" key="2">
    <source>
        <dbReference type="SMART" id="SM00507"/>
    </source>
</evidence>
<proteinExistence type="predicted"/>
<comment type="caution">
    <text evidence="3">The sequence shown here is derived from an EMBL/GenBank/DDBJ whole genome shotgun (WGS) entry which is preliminary data.</text>
</comment>
<evidence type="ECO:0000313" key="4">
    <source>
        <dbReference type="Proteomes" id="UP001596105"/>
    </source>
</evidence>
<accession>A0ABW0LXW4</accession>
<evidence type="ECO:0000256" key="1">
    <source>
        <dbReference type="SAM" id="MobiDB-lite"/>
    </source>
</evidence>
<dbReference type="PANTHER" id="PTHR33877:SF2">
    <property type="entry name" value="OS07G0170200 PROTEIN"/>
    <property type="match status" value="1"/>
</dbReference>
<gene>
    <name evidence="3" type="ORF">ACFPPD_18370</name>
</gene>
<dbReference type="GO" id="GO:0004519">
    <property type="term" value="F:endonuclease activity"/>
    <property type="evidence" value="ECO:0007669"/>
    <property type="project" value="UniProtKB-KW"/>
</dbReference>